<evidence type="ECO:0000256" key="1">
    <source>
        <dbReference type="ARBA" id="ARBA00009078"/>
    </source>
</evidence>
<dbReference type="GO" id="GO:0005634">
    <property type="term" value="C:nucleus"/>
    <property type="evidence" value="ECO:0007669"/>
    <property type="project" value="TreeGrafter"/>
</dbReference>
<feature type="compositionally biased region" description="Basic residues" evidence="2">
    <location>
        <begin position="319"/>
        <end position="330"/>
    </location>
</feature>
<dbReference type="GO" id="GO:0005829">
    <property type="term" value="C:cytosol"/>
    <property type="evidence" value="ECO:0007669"/>
    <property type="project" value="TreeGrafter"/>
</dbReference>
<feature type="region of interest" description="Disordered" evidence="2">
    <location>
        <begin position="422"/>
        <end position="463"/>
    </location>
</feature>
<organism evidence="3 4">
    <name type="scientific">Lachancea mirantina</name>
    <dbReference type="NCBI Taxonomy" id="1230905"/>
    <lineage>
        <taxon>Eukaryota</taxon>
        <taxon>Fungi</taxon>
        <taxon>Dikarya</taxon>
        <taxon>Ascomycota</taxon>
        <taxon>Saccharomycotina</taxon>
        <taxon>Saccharomycetes</taxon>
        <taxon>Saccharomycetales</taxon>
        <taxon>Saccharomycetaceae</taxon>
        <taxon>Lachancea</taxon>
    </lineage>
</organism>
<dbReference type="GO" id="GO:0000056">
    <property type="term" value="P:ribosomal small subunit export from nucleus"/>
    <property type="evidence" value="ECO:0007669"/>
    <property type="project" value="TreeGrafter"/>
</dbReference>
<feature type="compositionally biased region" description="Basic residues" evidence="2">
    <location>
        <begin position="433"/>
        <end position="446"/>
    </location>
</feature>
<dbReference type="InterPro" id="IPR007307">
    <property type="entry name" value="Ltv1"/>
</dbReference>
<feature type="region of interest" description="Disordered" evidence="2">
    <location>
        <begin position="38"/>
        <end position="72"/>
    </location>
</feature>
<name>A0A1G4K2N8_9SACH</name>
<gene>
    <name evidence="3" type="ORF">LAMI_0F11936G</name>
</gene>
<feature type="compositionally biased region" description="Acidic residues" evidence="2">
    <location>
        <begin position="295"/>
        <end position="306"/>
    </location>
</feature>
<dbReference type="AlphaFoldDB" id="A0A1G4K2N8"/>
<evidence type="ECO:0000313" key="4">
    <source>
        <dbReference type="Proteomes" id="UP000191024"/>
    </source>
</evidence>
<sequence length="463" mass="52180">MGPKSAFNRKTATKFAVVHRPHDDPRFFDSEASEHVLVPIDSRHQDKSRVAGSHTTGSLEAASRPATKVADRDVNTHMGEASLYGITFDDSKYDYTQHLKPIGLDPAHSVFIPSKPANGSSKLQVEDLFVEPEYAVTDKKSEPMFSRGVAKQAYLAQQQDVHDEIRGFQPDLNPALREVLEALEDEAYVVNEDIEVKPKQRVPDNDDIFGELLRSGEVDDAEDFDGEFDEWDIDNLDGYEQEQYRHELEQFDQVQNLEDLQNIDYQADVTRFKKEISKTGLDSDAESNEPGFGDSGDDLSEEENDTVGELPSINGPKTTRNKKKTRRKMGAKSDVSGFSMSSSAIARSEAMTVLDDKYDNIISGYENYEEEQILDEQEVQPFDFANERADFESMLDDFLDNFELEQGGRKLTKKDSELQRIKDAADQASKSKLSMRRKKEAAKRNKNGASTDSIAKGIESLRF</sequence>
<dbReference type="STRING" id="1230905.A0A1G4K2N8"/>
<proteinExistence type="inferred from homology"/>
<dbReference type="EMBL" id="LT598467">
    <property type="protein sequence ID" value="SCU97888.1"/>
    <property type="molecule type" value="Genomic_DNA"/>
</dbReference>
<dbReference type="GO" id="GO:0042274">
    <property type="term" value="P:ribosomal small subunit biogenesis"/>
    <property type="evidence" value="ECO:0007669"/>
    <property type="project" value="InterPro"/>
</dbReference>
<comment type="similarity">
    <text evidence="1">Belongs to the LTV1 family.</text>
</comment>
<dbReference type="Proteomes" id="UP000191024">
    <property type="component" value="Chromosome F"/>
</dbReference>
<feature type="region of interest" description="Disordered" evidence="2">
    <location>
        <begin position="278"/>
        <end position="340"/>
    </location>
</feature>
<keyword evidence="4" id="KW-1185">Reference proteome</keyword>
<reference evidence="4" key="1">
    <citation type="submission" date="2016-03" db="EMBL/GenBank/DDBJ databases">
        <authorList>
            <person name="Devillers H."/>
        </authorList>
    </citation>
    <scope>NUCLEOTIDE SEQUENCE [LARGE SCALE GENOMIC DNA]</scope>
</reference>
<evidence type="ECO:0000313" key="3">
    <source>
        <dbReference type="EMBL" id="SCU97888.1"/>
    </source>
</evidence>
<dbReference type="Pfam" id="PF04180">
    <property type="entry name" value="LTV"/>
    <property type="match status" value="1"/>
</dbReference>
<evidence type="ECO:0000256" key="2">
    <source>
        <dbReference type="SAM" id="MobiDB-lite"/>
    </source>
</evidence>
<accession>A0A1G4K2N8</accession>
<dbReference type="GO" id="GO:0030688">
    <property type="term" value="C:preribosome, small subunit precursor"/>
    <property type="evidence" value="ECO:0007669"/>
    <property type="project" value="TreeGrafter"/>
</dbReference>
<dbReference type="PANTHER" id="PTHR21531">
    <property type="entry name" value="LOW-TEMPERATURE VIABILITY PROTEIN LTV1-RELATED"/>
    <property type="match status" value="1"/>
</dbReference>
<dbReference type="PANTHER" id="PTHR21531:SF0">
    <property type="entry name" value="PROTEIN LTV1 HOMOLOG"/>
    <property type="match status" value="1"/>
</dbReference>
<dbReference type="OrthoDB" id="5852896at2759"/>
<protein>
    <submittedName>
        <fullName evidence="3">LAMI_0F11936g1_1</fullName>
    </submittedName>
</protein>